<name>A0A382SZE9_9ZZZZ</name>
<feature type="non-terminal residue" evidence="8">
    <location>
        <position position="206"/>
    </location>
</feature>
<feature type="transmembrane region" description="Helical" evidence="6">
    <location>
        <begin position="118"/>
        <end position="139"/>
    </location>
</feature>
<feature type="transmembrane region" description="Helical" evidence="6">
    <location>
        <begin position="63"/>
        <end position="81"/>
    </location>
</feature>
<evidence type="ECO:0000256" key="6">
    <source>
        <dbReference type="SAM" id="Phobius"/>
    </source>
</evidence>
<feature type="transmembrane region" description="Helical" evidence="6">
    <location>
        <begin position="151"/>
        <end position="173"/>
    </location>
</feature>
<dbReference type="EMBL" id="UINC01132755">
    <property type="protein sequence ID" value="SVD15264.1"/>
    <property type="molecule type" value="Genomic_DNA"/>
</dbReference>
<dbReference type="AlphaFoldDB" id="A0A382SZE9"/>
<keyword evidence="5 6" id="KW-0472">Membrane</keyword>
<evidence type="ECO:0000256" key="3">
    <source>
        <dbReference type="ARBA" id="ARBA00022692"/>
    </source>
</evidence>
<dbReference type="PANTHER" id="PTHR42703">
    <property type="entry name" value="NADH DEHYDROGENASE"/>
    <property type="match status" value="1"/>
</dbReference>
<evidence type="ECO:0000256" key="2">
    <source>
        <dbReference type="ARBA" id="ARBA00022475"/>
    </source>
</evidence>
<reference evidence="8" key="1">
    <citation type="submission" date="2018-05" db="EMBL/GenBank/DDBJ databases">
        <authorList>
            <person name="Lanie J.A."/>
            <person name="Ng W.-L."/>
            <person name="Kazmierczak K.M."/>
            <person name="Andrzejewski T.M."/>
            <person name="Davidsen T.M."/>
            <person name="Wayne K.J."/>
            <person name="Tettelin H."/>
            <person name="Glass J.I."/>
            <person name="Rusch D."/>
            <person name="Podicherti R."/>
            <person name="Tsui H.-C.T."/>
            <person name="Winkler M.E."/>
        </authorList>
    </citation>
    <scope>NUCLEOTIDE SEQUENCE</scope>
</reference>
<dbReference type="GO" id="GO:0005886">
    <property type="term" value="C:plasma membrane"/>
    <property type="evidence" value="ECO:0007669"/>
    <property type="project" value="UniProtKB-SubCell"/>
</dbReference>
<protein>
    <recommendedName>
        <fullName evidence="7">NADH:quinone oxidoreductase/Mrp antiporter transmembrane domain-containing protein</fullName>
    </recommendedName>
</protein>
<keyword evidence="2" id="KW-1003">Cell membrane</keyword>
<feature type="domain" description="NADH:quinone oxidoreductase/Mrp antiporter transmembrane" evidence="7">
    <location>
        <begin position="116"/>
        <end position="205"/>
    </location>
</feature>
<gene>
    <name evidence="8" type="ORF">METZ01_LOCUS368118</name>
</gene>
<organism evidence="8">
    <name type="scientific">marine metagenome</name>
    <dbReference type="NCBI Taxonomy" id="408172"/>
    <lineage>
        <taxon>unclassified sequences</taxon>
        <taxon>metagenomes</taxon>
        <taxon>ecological metagenomes</taxon>
    </lineage>
</organism>
<dbReference type="Pfam" id="PF00361">
    <property type="entry name" value="Proton_antipo_M"/>
    <property type="match status" value="1"/>
</dbReference>
<comment type="subcellular location">
    <subcellularLocation>
        <location evidence="1">Cell membrane</location>
        <topology evidence="1">Multi-pass membrane protein</topology>
    </subcellularLocation>
</comment>
<evidence type="ECO:0000256" key="1">
    <source>
        <dbReference type="ARBA" id="ARBA00004651"/>
    </source>
</evidence>
<keyword evidence="3 6" id="KW-0812">Transmembrane</keyword>
<evidence type="ECO:0000313" key="8">
    <source>
        <dbReference type="EMBL" id="SVD15264.1"/>
    </source>
</evidence>
<keyword evidence="4 6" id="KW-1133">Transmembrane helix</keyword>
<dbReference type="InterPro" id="IPR001750">
    <property type="entry name" value="ND/Mrp_TM"/>
</dbReference>
<sequence length="206" mass="22718">MTAPFCILLRRRERSWAFALVLSWIVFAMSAMLLQRVLSEGLIIYSLGGWPAPWGIEYRIDAVNGFVAFIVSLIGAVVLLYAPRSVFSEMPDLRANLFFTAYLLCLTGLLGMTLTGDVFNVFVFLEISSLTSYALIATGPDRRALMASYRYLVMGTVGATFYVIGVGLLYMMTGTLNMADMAERLQPVLMTRTVLASFAFLAVGLS</sequence>
<dbReference type="PANTHER" id="PTHR42703:SF1">
    <property type="entry name" value="NA(+)_H(+) ANTIPORTER SUBUNIT D1"/>
    <property type="match status" value="1"/>
</dbReference>
<evidence type="ECO:0000256" key="5">
    <source>
        <dbReference type="ARBA" id="ARBA00023136"/>
    </source>
</evidence>
<evidence type="ECO:0000259" key="7">
    <source>
        <dbReference type="Pfam" id="PF00361"/>
    </source>
</evidence>
<feature type="transmembrane region" description="Helical" evidence="6">
    <location>
        <begin position="93"/>
        <end position="112"/>
    </location>
</feature>
<dbReference type="InterPro" id="IPR050586">
    <property type="entry name" value="CPA3_Na-H_Antiporter_D"/>
</dbReference>
<proteinExistence type="predicted"/>
<feature type="transmembrane region" description="Helical" evidence="6">
    <location>
        <begin position="185"/>
        <end position="205"/>
    </location>
</feature>
<evidence type="ECO:0000256" key="4">
    <source>
        <dbReference type="ARBA" id="ARBA00022989"/>
    </source>
</evidence>
<accession>A0A382SZE9</accession>